<protein>
    <submittedName>
        <fullName evidence="2">Uncharacterized protein</fullName>
    </submittedName>
</protein>
<sequence>MNVADAPEKGRDTGSPHEHGIERGVTVAMEEGTSGVAGSTIMEFT</sequence>
<reference evidence="2 3" key="1">
    <citation type="submission" date="2020-08" db="EMBL/GenBank/DDBJ databases">
        <title>Genomic Encyclopedia of Type Strains, Phase IV (KMG-IV): sequencing the most valuable type-strain genomes for metagenomic binning, comparative biology and taxonomic classification.</title>
        <authorList>
            <person name="Goeker M."/>
        </authorList>
    </citation>
    <scope>NUCLEOTIDE SEQUENCE [LARGE SCALE GENOMIC DNA]</scope>
    <source>
        <strain evidence="2 3">YIM 65646</strain>
    </source>
</reference>
<proteinExistence type="predicted"/>
<dbReference type="EMBL" id="JACHGT010000004">
    <property type="protein sequence ID" value="MBB6034127.1"/>
    <property type="molecule type" value="Genomic_DNA"/>
</dbReference>
<feature type="compositionally biased region" description="Basic and acidic residues" evidence="1">
    <location>
        <begin position="1"/>
        <end position="22"/>
    </location>
</feature>
<name>A0A841FLR4_9ACTN</name>
<evidence type="ECO:0000313" key="3">
    <source>
        <dbReference type="Proteomes" id="UP000548476"/>
    </source>
</evidence>
<evidence type="ECO:0000256" key="1">
    <source>
        <dbReference type="SAM" id="MobiDB-lite"/>
    </source>
</evidence>
<organism evidence="2 3">
    <name type="scientific">Phytomonospora endophytica</name>
    <dbReference type="NCBI Taxonomy" id="714109"/>
    <lineage>
        <taxon>Bacteria</taxon>
        <taxon>Bacillati</taxon>
        <taxon>Actinomycetota</taxon>
        <taxon>Actinomycetes</taxon>
        <taxon>Micromonosporales</taxon>
        <taxon>Micromonosporaceae</taxon>
        <taxon>Phytomonospora</taxon>
    </lineage>
</organism>
<dbReference type="Proteomes" id="UP000548476">
    <property type="component" value="Unassembled WGS sequence"/>
</dbReference>
<dbReference type="RefSeq" id="WP_184787017.1">
    <property type="nucleotide sequence ID" value="NZ_BONT01000045.1"/>
</dbReference>
<comment type="caution">
    <text evidence="2">The sequence shown here is derived from an EMBL/GenBank/DDBJ whole genome shotgun (WGS) entry which is preliminary data.</text>
</comment>
<gene>
    <name evidence="2" type="ORF">HNR73_001977</name>
</gene>
<keyword evidence="3" id="KW-1185">Reference proteome</keyword>
<feature type="region of interest" description="Disordered" evidence="1">
    <location>
        <begin position="1"/>
        <end position="45"/>
    </location>
</feature>
<accession>A0A841FLR4</accession>
<dbReference type="AlphaFoldDB" id="A0A841FLR4"/>
<evidence type="ECO:0000313" key="2">
    <source>
        <dbReference type="EMBL" id="MBB6034127.1"/>
    </source>
</evidence>